<organism evidence="8 9">
    <name type="scientific">Dorea ammoniilytica</name>
    <dbReference type="NCBI Taxonomy" id="2981788"/>
    <lineage>
        <taxon>Bacteria</taxon>
        <taxon>Bacillati</taxon>
        <taxon>Bacillota</taxon>
        <taxon>Clostridia</taxon>
        <taxon>Lachnospirales</taxon>
        <taxon>Lachnospiraceae</taxon>
        <taxon>Dorea</taxon>
    </lineage>
</organism>
<dbReference type="Pfam" id="PF13567">
    <property type="entry name" value="DUF4131"/>
    <property type="match status" value="1"/>
</dbReference>
<evidence type="ECO:0000313" key="8">
    <source>
        <dbReference type="EMBL" id="MCU6699588.1"/>
    </source>
</evidence>
<dbReference type="InterPro" id="IPR036866">
    <property type="entry name" value="RibonucZ/Hydroxyglut_hydro"/>
</dbReference>
<dbReference type="SUPFAM" id="SSF56281">
    <property type="entry name" value="Metallo-hydrolase/oxidoreductase"/>
    <property type="match status" value="1"/>
</dbReference>
<dbReference type="Pfam" id="PF03772">
    <property type="entry name" value="Competence"/>
    <property type="match status" value="1"/>
</dbReference>
<dbReference type="NCBIfam" id="TIGR00360">
    <property type="entry name" value="ComEC_N-term"/>
    <property type="match status" value="1"/>
</dbReference>
<dbReference type="Pfam" id="PF12706">
    <property type="entry name" value="Lactamase_B_2"/>
    <property type="match status" value="1"/>
</dbReference>
<dbReference type="Gene3D" id="3.60.15.10">
    <property type="entry name" value="Ribonuclease Z/Hydroxyacylglutathione hydrolase-like"/>
    <property type="match status" value="1"/>
</dbReference>
<proteinExistence type="predicted"/>
<keyword evidence="2" id="KW-1003">Cell membrane</keyword>
<dbReference type="PANTHER" id="PTHR30619:SF1">
    <property type="entry name" value="RECOMBINATION PROTEIN 2"/>
    <property type="match status" value="1"/>
</dbReference>
<protein>
    <submittedName>
        <fullName evidence="8">DNA internalization-related competence protein ComEC/Rec2</fullName>
    </submittedName>
</protein>
<dbReference type="InterPro" id="IPR025405">
    <property type="entry name" value="DUF4131"/>
</dbReference>
<keyword evidence="5 6" id="KW-0472">Membrane</keyword>
<feature type="transmembrane region" description="Helical" evidence="6">
    <location>
        <begin position="295"/>
        <end position="315"/>
    </location>
</feature>
<dbReference type="Proteomes" id="UP001207605">
    <property type="component" value="Unassembled WGS sequence"/>
</dbReference>
<keyword evidence="9" id="KW-1185">Reference proteome</keyword>
<evidence type="ECO:0000256" key="5">
    <source>
        <dbReference type="ARBA" id="ARBA00023136"/>
    </source>
</evidence>
<dbReference type="EMBL" id="JAOQJV010000004">
    <property type="protein sequence ID" value="MCU6699588.1"/>
    <property type="molecule type" value="Genomic_DNA"/>
</dbReference>
<keyword evidence="4 6" id="KW-1133">Transmembrane helix</keyword>
<dbReference type="InterPro" id="IPR004797">
    <property type="entry name" value="Competence_ComEC/Rec2"/>
</dbReference>
<sequence>MNKRKLFALCVLYLVIMLVMVSREMMTGAGIFVTFPVDTVENGRLVTVTGEVFRIDETEEYQTLYLKRVGISDGRQNIQERYFLAYVKGNHSFALGNKIKASGSLEFFENERNPGAFSRKKYYRTQGIPACIWAEEAELVNRNTDLFRERLRLLRKRWSETVLQILGEKKGGILNAMLLGDKQKMDAEIKEQYQLNGIAHILAISGLHLSFVGLGFYRFVRRTSGSYLAGGLAGITFLLLYIAMIGCTVSAVRAVIMFCMQVGADMTGRVNDRLTAYTLAMAGVIWWRPLAFLDAGFQLSFGAVGAVLFLYPIIASEKNAFGKLAESLRVSVCIELLTVPVILHHYYELPTWSVLLNLIVIPLMSLVLLLGFLGGMGLMLIRPAGIGMLYGCGYILDFFELLCKGMEYLPGRRLTTGRPGTAGIILYYMILAIVVFWYRKQKEVCEEVKDVHFMPGTGLRLILLAAGIFALVMNCPAFRHTGLEITFLDVGQGDCAFVRTEGGRTCLIDGGSSDTKKVGRYQIEPFLKCRGVRRLDYVFVSHGDMDHINGLEELLERQQEGIAIACMVLPERKLWDGKLEQLYELATSNGIRVVTIQKGQEISWEDVTLTCLEPCAERFEKASGEISGNAASMVLELQYGELKVLFTGDVEGEGEEILTEDMKEDCTVLKVAHHGSRNSTSEAFLKKSEPMLAIISAGRENRYGHPHAETMERLTVEGCSILNTAECGAITLRQTGKEVANLRIIQYNRFYEKFE</sequence>
<evidence type="ECO:0000256" key="4">
    <source>
        <dbReference type="ARBA" id="ARBA00022989"/>
    </source>
</evidence>
<keyword evidence="3 6" id="KW-0812">Transmembrane</keyword>
<dbReference type="PANTHER" id="PTHR30619">
    <property type="entry name" value="DNA INTERNALIZATION/COMPETENCE PROTEIN COMEC/REC2"/>
    <property type="match status" value="1"/>
</dbReference>
<feature type="domain" description="Metallo-beta-lactamase" evidence="7">
    <location>
        <begin position="492"/>
        <end position="699"/>
    </location>
</feature>
<name>A0ABT2S4S1_9FIRM</name>
<evidence type="ECO:0000256" key="6">
    <source>
        <dbReference type="SAM" id="Phobius"/>
    </source>
</evidence>
<evidence type="ECO:0000313" key="9">
    <source>
        <dbReference type="Proteomes" id="UP001207605"/>
    </source>
</evidence>
<dbReference type="InterPro" id="IPR004477">
    <property type="entry name" value="ComEC_N"/>
</dbReference>
<evidence type="ECO:0000256" key="1">
    <source>
        <dbReference type="ARBA" id="ARBA00004651"/>
    </source>
</evidence>
<gene>
    <name evidence="8" type="ORF">OCV65_04970</name>
</gene>
<dbReference type="NCBIfam" id="TIGR00361">
    <property type="entry name" value="ComEC_Rec2"/>
    <property type="match status" value="1"/>
</dbReference>
<feature type="transmembrane region" description="Helical" evidence="6">
    <location>
        <begin position="353"/>
        <end position="373"/>
    </location>
</feature>
<dbReference type="CDD" id="cd07731">
    <property type="entry name" value="ComA-like_MBL-fold"/>
    <property type="match status" value="1"/>
</dbReference>
<dbReference type="SMART" id="SM00849">
    <property type="entry name" value="Lactamase_B"/>
    <property type="match status" value="1"/>
</dbReference>
<evidence type="ECO:0000256" key="3">
    <source>
        <dbReference type="ARBA" id="ARBA00022692"/>
    </source>
</evidence>
<dbReference type="InterPro" id="IPR001279">
    <property type="entry name" value="Metallo-B-lactamas"/>
</dbReference>
<evidence type="ECO:0000259" key="7">
    <source>
        <dbReference type="SMART" id="SM00849"/>
    </source>
</evidence>
<evidence type="ECO:0000256" key="2">
    <source>
        <dbReference type="ARBA" id="ARBA00022475"/>
    </source>
</evidence>
<feature type="transmembrane region" description="Helical" evidence="6">
    <location>
        <begin position="327"/>
        <end position="347"/>
    </location>
</feature>
<feature type="transmembrane region" description="Helical" evidence="6">
    <location>
        <begin position="232"/>
        <end position="256"/>
    </location>
</feature>
<dbReference type="InterPro" id="IPR052159">
    <property type="entry name" value="Competence_DNA_uptake"/>
</dbReference>
<feature type="transmembrane region" description="Helical" evidence="6">
    <location>
        <begin position="380"/>
        <end position="399"/>
    </location>
</feature>
<feature type="transmembrane region" description="Helical" evidence="6">
    <location>
        <begin position="459"/>
        <end position="479"/>
    </location>
</feature>
<feature type="transmembrane region" description="Helical" evidence="6">
    <location>
        <begin position="198"/>
        <end position="220"/>
    </location>
</feature>
<reference evidence="8 9" key="1">
    <citation type="journal article" date="2021" name="ISME Commun">
        <title>Automated analysis of genomic sequences facilitates high-throughput and comprehensive description of bacteria.</title>
        <authorList>
            <person name="Hitch T.C.A."/>
        </authorList>
    </citation>
    <scope>NUCLEOTIDE SEQUENCE [LARGE SCALE GENOMIC DNA]</scope>
    <source>
        <strain evidence="8 9">Sanger_02</strain>
    </source>
</reference>
<comment type="subcellular location">
    <subcellularLocation>
        <location evidence="1">Cell membrane</location>
        <topology evidence="1">Multi-pass membrane protein</topology>
    </subcellularLocation>
</comment>
<accession>A0ABT2S4S1</accession>
<dbReference type="InterPro" id="IPR035681">
    <property type="entry name" value="ComA-like_MBL"/>
</dbReference>
<feature type="transmembrane region" description="Helical" evidence="6">
    <location>
        <begin position="419"/>
        <end position="438"/>
    </location>
</feature>
<comment type="caution">
    <text evidence="8">The sequence shown here is derived from an EMBL/GenBank/DDBJ whole genome shotgun (WGS) entry which is preliminary data.</text>
</comment>